<dbReference type="Proteomes" id="UP001320245">
    <property type="component" value="Unassembled WGS sequence"/>
</dbReference>
<evidence type="ECO:0000256" key="1">
    <source>
        <dbReference type="SAM" id="MobiDB-lite"/>
    </source>
</evidence>
<feature type="compositionally biased region" description="Polar residues" evidence="1">
    <location>
        <begin position="564"/>
        <end position="575"/>
    </location>
</feature>
<feature type="compositionally biased region" description="Polar residues" evidence="1">
    <location>
        <begin position="222"/>
        <end position="237"/>
    </location>
</feature>
<feature type="region of interest" description="Disordered" evidence="1">
    <location>
        <begin position="1"/>
        <end position="739"/>
    </location>
</feature>
<accession>A0AAN9TZF9</accession>
<feature type="compositionally biased region" description="Polar residues" evidence="1">
    <location>
        <begin position="17"/>
        <end position="27"/>
    </location>
</feature>
<feature type="region of interest" description="Disordered" evidence="1">
    <location>
        <begin position="816"/>
        <end position="873"/>
    </location>
</feature>
<reference evidence="2 3" key="1">
    <citation type="journal article" date="2023" name="PLoS ONE">
        <title>Cytospora paraplurivora sp. nov. isolated from orchards with fruit tree decline syndrome in Ontario, Canada.</title>
        <authorList>
            <person name="Ilyukhin E."/>
            <person name="Nguyen H.D.T."/>
            <person name="Castle A.J."/>
            <person name="Ellouze W."/>
        </authorList>
    </citation>
    <scope>NUCLEOTIDE SEQUENCE [LARGE SCALE GENOMIC DNA]</scope>
    <source>
        <strain evidence="2 3">FDS-564</strain>
    </source>
</reference>
<feature type="region of interest" description="Disordered" evidence="1">
    <location>
        <begin position="951"/>
        <end position="988"/>
    </location>
</feature>
<feature type="compositionally biased region" description="Polar residues" evidence="1">
    <location>
        <begin position="98"/>
        <end position="107"/>
    </location>
</feature>
<comment type="caution">
    <text evidence="2">The sequence shown here is derived from an EMBL/GenBank/DDBJ whole genome shotgun (WGS) entry which is preliminary data.</text>
</comment>
<feature type="compositionally biased region" description="Basic and acidic residues" evidence="1">
    <location>
        <begin position="320"/>
        <end position="332"/>
    </location>
</feature>
<keyword evidence="3" id="KW-1185">Reference proteome</keyword>
<sequence length="1034" mass="109427">MTDSQNSSTPAAPYGLNPNQYKVNVSRQKTRKWVEAKAQNYDGDDWGAEDEYDEYDHNDDGTDTGRPEYDQPAQQQPIPQPQRPGRLTAGLRAISAGGPSTPTTSLRPSERIALEKQQMAALQRSVTGPPVLHIHTPPRTQTAPIPQVAGPPGPPTAAPQPFPPRKSSMASLRSNSPAERVRSPVSATGSPTIVRPADIYKRIDQEKEKERRSLELARRSSQDSIGRNNGENDQAPNPTRRPSYGINDGGDGNGNLRPLESVAERKSEYGFDGFVVNPAGPPPREASNNIEYETARETQPGTEPSNSSQPQPLTLQHPQARKELHTEVEPSKRYSTSPKLPLLSRLSGFENLFGSTGLGLISDPSKQSNPPAEATTDQPQTSSTMAGSISEPTARNPTFPSAAPAGSIRPPLPGGWVTETATPGELATPGSDDAKYGGDPAVNTNDDGTPEDGQARPAPSQTTSPGDESGARAGDGAQSHSSGRSSPVELPPLKATPSPEATRERSAFQEKSGGLASANASHDEDESRPTSDANALGIAPLQPRKGSAPESPEDLRPPILRVETYSSSQGNSSPLKESDFLRDEIMRSLSPARQADEFTQPPQDEGAPRESAYLSDVYGEYWSGDEDKPESAAIAGQRGEDTGEHGPNGPNTSTVLEESSITPTPPAHPWTSETPSSAEPTAAPAVVPGTDVPSPVQKRFSWEEGAEADKPAPSSPTEQPLPGSWPDGPADLASPADAVLSSPMLELPTINFGENNMDSRLVSSTIEVPPGYRYSVFGPSSPGSNAGDRDGLSAATGGYGSNNHSYLDEKMLIQSPMSPMSPMEPIGMQDNDNEQQPIQGLQRAATPPEAAPEVVPLPSSPTSLSKPRSQPAYNTQTLKQILQLPTSADRVLKMKETREHHAELDSGLSMWIAEMMTHPQHQNAMPTYNYALSGADAELWGTKGGARIPLNAPAEDGSQGGGGGQSNNTGGGSAIVPHIGRSTSGSVNLGHLVMHSGQAGAKGKELLQSAGKLSKGLLSKGKNKLRERAESKKG</sequence>
<feature type="compositionally biased region" description="Basic and acidic residues" evidence="1">
    <location>
        <begin position="198"/>
        <end position="221"/>
    </location>
</feature>
<feature type="compositionally biased region" description="Polar residues" evidence="1">
    <location>
        <begin position="364"/>
        <end position="399"/>
    </location>
</feature>
<feature type="region of interest" description="Disordered" evidence="1">
    <location>
        <begin position="1012"/>
        <end position="1034"/>
    </location>
</feature>
<feature type="compositionally biased region" description="Pro residues" evidence="1">
    <location>
        <begin position="149"/>
        <end position="164"/>
    </location>
</feature>
<feature type="region of interest" description="Disordered" evidence="1">
    <location>
        <begin position="779"/>
        <end position="803"/>
    </location>
</feature>
<feature type="compositionally biased region" description="Basic and acidic residues" evidence="1">
    <location>
        <begin position="1024"/>
        <end position="1034"/>
    </location>
</feature>
<feature type="compositionally biased region" description="Polar residues" evidence="1">
    <location>
        <begin position="649"/>
        <end position="662"/>
    </location>
</feature>
<feature type="compositionally biased region" description="Low complexity" evidence="1">
    <location>
        <begin position="671"/>
        <end position="688"/>
    </location>
</feature>
<feature type="compositionally biased region" description="Gly residues" evidence="1">
    <location>
        <begin position="958"/>
        <end position="973"/>
    </location>
</feature>
<organism evidence="2 3">
    <name type="scientific">Cytospora paraplurivora</name>
    <dbReference type="NCBI Taxonomy" id="2898453"/>
    <lineage>
        <taxon>Eukaryota</taxon>
        <taxon>Fungi</taxon>
        <taxon>Dikarya</taxon>
        <taxon>Ascomycota</taxon>
        <taxon>Pezizomycotina</taxon>
        <taxon>Sordariomycetes</taxon>
        <taxon>Sordariomycetidae</taxon>
        <taxon>Diaporthales</taxon>
        <taxon>Cytosporaceae</taxon>
        <taxon>Cytospora</taxon>
    </lineage>
</organism>
<feature type="compositionally biased region" description="Polar residues" evidence="1">
    <location>
        <begin position="168"/>
        <end position="177"/>
    </location>
</feature>
<feature type="compositionally biased region" description="Basic and acidic residues" evidence="1">
    <location>
        <begin position="576"/>
        <end position="586"/>
    </location>
</feature>
<evidence type="ECO:0000313" key="2">
    <source>
        <dbReference type="EMBL" id="KAK7731079.1"/>
    </source>
</evidence>
<feature type="compositionally biased region" description="Acidic residues" evidence="1">
    <location>
        <begin position="42"/>
        <end position="57"/>
    </location>
</feature>
<dbReference type="EMBL" id="JAJSPL020000057">
    <property type="protein sequence ID" value="KAK7731079.1"/>
    <property type="molecule type" value="Genomic_DNA"/>
</dbReference>
<proteinExistence type="predicted"/>
<name>A0AAN9TZF9_9PEZI</name>
<dbReference type="AlphaFoldDB" id="A0AAN9TZF9"/>
<feature type="compositionally biased region" description="Polar residues" evidence="1">
    <location>
        <begin position="286"/>
        <end position="317"/>
    </location>
</feature>
<feature type="compositionally biased region" description="Low complexity" evidence="1">
    <location>
        <begin position="844"/>
        <end position="869"/>
    </location>
</feature>
<feature type="compositionally biased region" description="Polar residues" evidence="1">
    <location>
        <begin position="1"/>
        <end position="10"/>
    </location>
</feature>
<protein>
    <submittedName>
        <fullName evidence="2">Uncharacterized protein</fullName>
    </submittedName>
</protein>
<evidence type="ECO:0000313" key="3">
    <source>
        <dbReference type="Proteomes" id="UP001320245"/>
    </source>
</evidence>
<feature type="compositionally biased region" description="Basic and acidic residues" evidence="1">
    <location>
        <begin position="58"/>
        <end position="69"/>
    </location>
</feature>
<gene>
    <name evidence="2" type="ORF">SLS53_008797</name>
</gene>